<dbReference type="Proteomes" id="UP000691718">
    <property type="component" value="Unassembled WGS sequence"/>
</dbReference>
<organism evidence="3 4">
    <name type="scientific">Parnassius apollo</name>
    <name type="common">Apollo butterfly</name>
    <name type="synonym">Papilio apollo</name>
    <dbReference type="NCBI Taxonomy" id="110799"/>
    <lineage>
        <taxon>Eukaryota</taxon>
        <taxon>Metazoa</taxon>
        <taxon>Ecdysozoa</taxon>
        <taxon>Arthropoda</taxon>
        <taxon>Hexapoda</taxon>
        <taxon>Insecta</taxon>
        <taxon>Pterygota</taxon>
        <taxon>Neoptera</taxon>
        <taxon>Endopterygota</taxon>
        <taxon>Lepidoptera</taxon>
        <taxon>Glossata</taxon>
        <taxon>Ditrysia</taxon>
        <taxon>Papilionoidea</taxon>
        <taxon>Papilionidae</taxon>
        <taxon>Parnassiinae</taxon>
        <taxon>Parnassini</taxon>
        <taxon>Parnassius</taxon>
        <taxon>Parnassius</taxon>
    </lineage>
</organism>
<dbReference type="Pfam" id="PF05699">
    <property type="entry name" value="Dimer_Tnp_hAT"/>
    <property type="match status" value="1"/>
</dbReference>
<feature type="domain" description="DDE-1" evidence="1">
    <location>
        <begin position="431"/>
        <end position="564"/>
    </location>
</feature>
<protein>
    <submittedName>
        <fullName evidence="3">(apollo) hypothetical protein</fullName>
    </submittedName>
</protein>
<comment type="caution">
    <text evidence="3">The sequence shown here is derived from an EMBL/GenBank/DDBJ whole genome shotgun (WGS) entry which is preliminary data.</text>
</comment>
<reference evidence="3" key="1">
    <citation type="submission" date="2021-04" db="EMBL/GenBank/DDBJ databases">
        <authorList>
            <person name="Tunstrom K."/>
        </authorList>
    </citation>
    <scope>NUCLEOTIDE SEQUENCE</scope>
</reference>
<accession>A0A8S3WP21</accession>
<evidence type="ECO:0000259" key="1">
    <source>
        <dbReference type="Pfam" id="PF03184"/>
    </source>
</evidence>
<dbReference type="OrthoDB" id="7477068at2759"/>
<dbReference type="Pfam" id="PF03184">
    <property type="entry name" value="DDE_1"/>
    <property type="match status" value="1"/>
</dbReference>
<evidence type="ECO:0000259" key="2">
    <source>
        <dbReference type="Pfam" id="PF05699"/>
    </source>
</evidence>
<dbReference type="InterPro" id="IPR008906">
    <property type="entry name" value="HATC_C_dom"/>
</dbReference>
<dbReference type="InterPro" id="IPR004875">
    <property type="entry name" value="DDE_SF_endonuclease_dom"/>
</dbReference>
<dbReference type="GO" id="GO:0046983">
    <property type="term" value="F:protein dimerization activity"/>
    <property type="evidence" value="ECO:0007669"/>
    <property type="project" value="InterPro"/>
</dbReference>
<evidence type="ECO:0000313" key="3">
    <source>
        <dbReference type="EMBL" id="CAG4969807.1"/>
    </source>
</evidence>
<evidence type="ECO:0000313" key="4">
    <source>
        <dbReference type="Proteomes" id="UP000691718"/>
    </source>
</evidence>
<dbReference type="GO" id="GO:0003676">
    <property type="term" value="F:nucleic acid binding"/>
    <property type="evidence" value="ECO:0007669"/>
    <property type="project" value="InterPro"/>
</dbReference>
<dbReference type="EMBL" id="CAJQZP010000585">
    <property type="protein sequence ID" value="CAG4969807.1"/>
    <property type="molecule type" value="Genomic_DNA"/>
</dbReference>
<sequence>MIHLSSSKACLKLPRNVEDFLRSVGAHFSRSSQRQLKFREFQEFFQVEIHKILTPAQTRWLSLKACIDRVLEQYTPLKAYLTETVFSDPSKTTEEMLITMNNQFTVVYLEFMSYVLALVTKFNVLFQSETSLLYKLKPEVENLLKTLSSNFMKISYIKSCANILNADFKNPTHFLSLNEIYIGLKAGESIEILKNDENVPRAAIADFYRTCQEFYIELTSDITKRFDFGDPLFSIISAVNPSEAQQFLIKSLVPVLKRFPVLYKFVTAQKLDDEWRTHALLDFEQHGLEIHGDNINAESYWGKVFRLKNAAGEYMFPNIKIVMSLLLILPFSNASVERKFSALRCLKTENRNRLNTEGVSLARSTAMNKLEVDAYFELLESILTVDDGVLKPSCIFNMDETGLQLNSRPGHVLVEKGSKAISTVTSTEKGETITVIACCNAEGTFLPPACIMKGKNKKPEFEDGMPPGSKLFMSPKSAYITSDLFIEWLKTHFVPRKPAGRVLLLLDGHSTHCNSVKMLKYAKDNDITLLSMPSHTSHYLQPLDRTVFKSLKTHFYKQCRLWLKQNPGRRITRLSFGRLLNKAWGKAAAAENAFAGFKATGVHPFNPSAIPDYAFTQELTKQMSKPQNECTATVMVEEQEENTSNIASANLEPVPNTFEIRPDVSPAIAEPNSSVEQIVLNASPEMITRRPKKLFATDSAAVIKKNVRTIPSKKRFARSDSSTYFKENIASSTKNY</sequence>
<name>A0A8S3WP21_PARAO</name>
<dbReference type="PANTHER" id="PTHR37162:SF1">
    <property type="entry name" value="BED-TYPE DOMAIN-CONTAINING PROTEIN"/>
    <property type="match status" value="1"/>
</dbReference>
<feature type="domain" description="HAT C-terminal dimerisation" evidence="2">
    <location>
        <begin position="316"/>
        <end position="357"/>
    </location>
</feature>
<dbReference type="PANTHER" id="PTHR37162">
    <property type="entry name" value="HAT FAMILY DIMERISATION DOMAINCONTAINING PROTEIN-RELATED"/>
    <property type="match status" value="1"/>
</dbReference>
<dbReference type="AlphaFoldDB" id="A0A8S3WP21"/>
<gene>
    <name evidence="3" type="ORF">PAPOLLO_LOCUS8166</name>
</gene>
<keyword evidence="4" id="KW-1185">Reference proteome</keyword>
<proteinExistence type="predicted"/>